<organism evidence="1 2">
    <name type="scientific">Thelephora ganbajun</name>
    <name type="common">Ganba fungus</name>
    <dbReference type="NCBI Taxonomy" id="370292"/>
    <lineage>
        <taxon>Eukaryota</taxon>
        <taxon>Fungi</taxon>
        <taxon>Dikarya</taxon>
        <taxon>Basidiomycota</taxon>
        <taxon>Agaricomycotina</taxon>
        <taxon>Agaricomycetes</taxon>
        <taxon>Thelephorales</taxon>
        <taxon>Thelephoraceae</taxon>
        <taxon>Thelephora</taxon>
    </lineage>
</organism>
<dbReference type="EMBL" id="MU118037">
    <property type="protein sequence ID" value="KAF9647298.1"/>
    <property type="molecule type" value="Genomic_DNA"/>
</dbReference>
<name>A0ACB6ZD20_THEGA</name>
<accession>A0ACB6ZD20</accession>
<evidence type="ECO:0000313" key="1">
    <source>
        <dbReference type="EMBL" id="KAF9647298.1"/>
    </source>
</evidence>
<comment type="caution">
    <text evidence="1">The sequence shown here is derived from an EMBL/GenBank/DDBJ whole genome shotgun (WGS) entry which is preliminary data.</text>
</comment>
<reference evidence="1" key="2">
    <citation type="journal article" date="2020" name="Nat. Commun.">
        <title>Large-scale genome sequencing of mycorrhizal fungi provides insights into the early evolution of symbiotic traits.</title>
        <authorList>
            <person name="Miyauchi S."/>
            <person name="Kiss E."/>
            <person name="Kuo A."/>
            <person name="Drula E."/>
            <person name="Kohler A."/>
            <person name="Sanchez-Garcia M."/>
            <person name="Morin E."/>
            <person name="Andreopoulos B."/>
            <person name="Barry K.W."/>
            <person name="Bonito G."/>
            <person name="Buee M."/>
            <person name="Carver A."/>
            <person name="Chen C."/>
            <person name="Cichocki N."/>
            <person name="Clum A."/>
            <person name="Culley D."/>
            <person name="Crous P.W."/>
            <person name="Fauchery L."/>
            <person name="Girlanda M."/>
            <person name="Hayes R.D."/>
            <person name="Keri Z."/>
            <person name="LaButti K."/>
            <person name="Lipzen A."/>
            <person name="Lombard V."/>
            <person name="Magnuson J."/>
            <person name="Maillard F."/>
            <person name="Murat C."/>
            <person name="Nolan M."/>
            <person name="Ohm R.A."/>
            <person name="Pangilinan J."/>
            <person name="Pereira M.F."/>
            <person name="Perotto S."/>
            <person name="Peter M."/>
            <person name="Pfister S."/>
            <person name="Riley R."/>
            <person name="Sitrit Y."/>
            <person name="Stielow J.B."/>
            <person name="Szollosi G."/>
            <person name="Zifcakova L."/>
            <person name="Stursova M."/>
            <person name="Spatafora J.W."/>
            <person name="Tedersoo L."/>
            <person name="Vaario L.M."/>
            <person name="Yamada A."/>
            <person name="Yan M."/>
            <person name="Wang P."/>
            <person name="Xu J."/>
            <person name="Bruns T."/>
            <person name="Baldrian P."/>
            <person name="Vilgalys R."/>
            <person name="Dunand C."/>
            <person name="Henrissat B."/>
            <person name="Grigoriev I.V."/>
            <person name="Hibbett D."/>
            <person name="Nagy L.G."/>
            <person name="Martin F.M."/>
        </authorList>
    </citation>
    <scope>NUCLEOTIDE SEQUENCE</scope>
    <source>
        <strain evidence="1">P2</strain>
    </source>
</reference>
<keyword evidence="2" id="KW-1185">Reference proteome</keyword>
<protein>
    <submittedName>
        <fullName evidence="1">Nucleic acid-binding protein</fullName>
    </submittedName>
</protein>
<evidence type="ECO:0000313" key="2">
    <source>
        <dbReference type="Proteomes" id="UP000886501"/>
    </source>
</evidence>
<proteinExistence type="predicted"/>
<gene>
    <name evidence="1" type="ORF">BDM02DRAFT_3188123</name>
</gene>
<reference evidence="1" key="1">
    <citation type="submission" date="2019-10" db="EMBL/GenBank/DDBJ databases">
        <authorList>
            <consortium name="DOE Joint Genome Institute"/>
            <person name="Kuo A."/>
            <person name="Miyauchi S."/>
            <person name="Kiss E."/>
            <person name="Drula E."/>
            <person name="Kohler A."/>
            <person name="Sanchez-Garcia M."/>
            <person name="Andreopoulos B."/>
            <person name="Barry K.W."/>
            <person name="Bonito G."/>
            <person name="Buee M."/>
            <person name="Carver A."/>
            <person name="Chen C."/>
            <person name="Cichocki N."/>
            <person name="Clum A."/>
            <person name="Culley D."/>
            <person name="Crous P.W."/>
            <person name="Fauchery L."/>
            <person name="Girlanda M."/>
            <person name="Hayes R."/>
            <person name="Keri Z."/>
            <person name="Labutti K."/>
            <person name="Lipzen A."/>
            <person name="Lombard V."/>
            <person name="Magnuson J."/>
            <person name="Maillard F."/>
            <person name="Morin E."/>
            <person name="Murat C."/>
            <person name="Nolan M."/>
            <person name="Ohm R."/>
            <person name="Pangilinan J."/>
            <person name="Pereira M."/>
            <person name="Perotto S."/>
            <person name="Peter M."/>
            <person name="Riley R."/>
            <person name="Sitrit Y."/>
            <person name="Stielow B."/>
            <person name="Szollosi G."/>
            <person name="Zifcakova L."/>
            <person name="Stursova M."/>
            <person name="Spatafora J.W."/>
            <person name="Tedersoo L."/>
            <person name="Vaario L.-M."/>
            <person name="Yamada A."/>
            <person name="Yan M."/>
            <person name="Wang P."/>
            <person name="Xu J."/>
            <person name="Bruns T."/>
            <person name="Baldrian P."/>
            <person name="Vilgalys R."/>
            <person name="Henrissat B."/>
            <person name="Grigoriev I.V."/>
            <person name="Hibbett D."/>
            <person name="Nagy L.G."/>
            <person name="Martin F.M."/>
        </authorList>
    </citation>
    <scope>NUCLEOTIDE SEQUENCE</scope>
    <source>
        <strain evidence="1">P2</strain>
    </source>
</reference>
<sequence length="101" mass="11470">MPPMTLKGIVTKVGVMSKTATVTVSRWVIHKQTGKRIERSKKYLTHDQNDALRINDEVLIRNCPPISARKRFTLDQILRSPETQHELMHKNAAANPQSLPS</sequence>
<dbReference type="Proteomes" id="UP000886501">
    <property type="component" value="Unassembled WGS sequence"/>
</dbReference>